<keyword evidence="1" id="KW-0472">Membrane</keyword>
<comment type="caution">
    <text evidence="3">The sequence shown here is derived from an EMBL/GenBank/DDBJ whole genome shotgun (WGS) entry which is preliminary data.</text>
</comment>
<feature type="chain" id="PRO_5043002620" description="G protein-coupled receptor" evidence="2">
    <location>
        <begin position="29"/>
        <end position="89"/>
    </location>
</feature>
<evidence type="ECO:0000313" key="3">
    <source>
        <dbReference type="EMBL" id="GMR46150.1"/>
    </source>
</evidence>
<evidence type="ECO:0000256" key="1">
    <source>
        <dbReference type="SAM" id="Phobius"/>
    </source>
</evidence>
<dbReference type="Proteomes" id="UP001328107">
    <property type="component" value="Unassembled WGS sequence"/>
</dbReference>
<evidence type="ECO:0008006" key="5">
    <source>
        <dbReference type="Google" id="ProtNLM"/>
    </source>
</evidence>
<keyword evidence="1" id="KW-1133">Transmembrane helix</keyword>
<gene>
    <name evidence="3" type="ORF">PMAYCL1PPCAC_16345</name>
</gene>
<keyword evidence="1" id="KW-0812">Transmembrane</keyword>
<dbReference type="AlphaFoldDB" id="A0AAN5CKS2"/>
<evidence type="ECO:0000313" key="4">
    <source>
        <dbReference type="Proteomes" id="UP001328107"/>
    </source>
</evidence>
<accession>A0AAN5CKS2</accession>
<name>A0AAN5CKS2_9BILA</name>
<dbReference type="EMBL" id="BTRK01000004">
    <property type="protein sequence ID" value="GMR46150.1"/>
    <property type="molecule type" value="Genomic_DNA"/>
</dbReference>
<feature type="non-terminal residue" evidence="3">
    <location>
        <position position="1"/>
    </location>
</feature>
<reference evidence="4" key="1">
    <citation type="submission" date="2022-10" db="EMBL/GenBank/DDBJ databases">
        <title>Genome assembly of Pristionchus species.</title>
        <authorList>
            <person name="Yoshida K."/>
            <person name="Sommer R.J."/>
        </authorList>
    </citation>
    <scope>NUCLEOTIDE SEQUENCE [LARGE SCALE GENOMIC DNA]</scope>
    <source>
        <strain evidence="4">RS5460</strain>
    </source>
</reference>
<keyword evidence="2" id="KW-0732">Signal</keyword>
<organism evidence="3 4">
    <name type="scientific">Pristionchus mayeri</name>
    <dbReference type="NCBI Taxonomy" id="1317129"/>
    <lineage>
        <taxon>Eukaryota</taxon>
        <taxon>Metazoa</taxon>
        <taxon>Ecdysozoa</taxon>
        <taxon>Nematoda</taxon>
        <taxon>Chromadorea</taxon>
        <taxon>Rhabditida</taxon>
        <taxon>Rhabditina</taxon>
        <taxon>Diplogasteromorpha</taxon>
        <taxon>Diplogasteroidea</taxon>
        <taxon>Neodiplogasteridae</taxon>
        <taxon>Pristionchus</taxon>
    </lineage>
</organism>
<sequence length="89" mass="9677">VQMLTVDAAVSALLALLVLALACVQILGHLHSPDIEGLVYDVAVLPALIHPALTLYFVPSYRAIIWSCFGLRKSTISVAQQRDIYIANM</sequence>
<feature type="signal peptide" evidence="2">
    <location>
        <begin position="1"/>
        <end position="28"/>
    </location>
</feature>
<feature type="transmembrane region" description="Helical" evidence="1">
    <location>
        <begin position="38"/>
        <end position="58"/>
    </location>
</feature>
<proteinExistence type="predicted"/>
<keyword evidence="4" id="KW-1185">Reference proteome</keyword>
<evidence type="ECO:0000256" key="2">
    <source>
        <dbReference type="SAM" id="SignalP"/>
    </source>
</evidence>
<protein>
    <recommendedName>
        <fullName evidence="5">G protein-coupled receptor</fullName>
    </recommendedName>
</protein>
<feature type="non-terminal residue" evidence="3">
    <location>
        <position position="89"/>
    </location>
</feature>